<dbReference type="Proteomes" id="UP000694892">
    <property type="component" value="Chromosome 1L"/>
</dbReference>
<evidence type="ECO:0000313" key="3">
    <source>
        <dbReference type="Proteomes" id="UP000694892"/>
    </source>
</evidence>
<evidence type="ECO:0000256" key="1">
    <source>
        <dbReference type="SAM" id="MobiDB-lite"/>
    </source>
</evidence>
<evidence type="ECO:0000313" key="2">
    <source>
        <dbReference type="EMBL" id="OCU00976.1"/>
    </source>
</evidence>
<name>A0A974E0P7_XENLA</name>
<reference evidence="3" key="1">
    <citation type="journal article" date="2016" name="Nature">
        <title>Genome evolution in the allotetraploid frog Xenopus laevis.</title>
        <authorList>
            <person name="Session A.M."/>
            <person name="Uno Y."/>
            <person name="Kwon T."/>
            <person name="Chapman J.A."/>
            <person name="Toyoda A."/>
            <person name="Takahashi S."/>
            <person name="Fukui A."/>
            <person name="Hikosaka A."/>
            <person name="Suzuki A."/>
            <person name="Kondo M."/>
            <person name="van Heeringen S.J."/>
            <person name="Quigley I."/>
            <person name="Heinz S."/>
            <person name="Ogino H."/>
            <person name="Ochi H."/>
            <person name="Hellsten U."/>
            <person name="Lyons J.B."/>
            <person name="Simakov O."/>
            <person name="Putnam N."/>
            <person name="Stites J."/>
            <person name="Kuroki Y."/>
            <person name="Tanaka T."/>
            <person name="Michiue T."/>
            <person name="Watanabe M."/>
            <person name="Bogdanovic O."/>
            <person name="Lister R."/>
            <person name="Georgiou G."/>
            <person name="Paranjpe S.S."/>
            <person name="van Kruijsbergen I."/>
            <person name="Shu S."/>
            <person name="Carlson J."/>
            <person name="Kinoshita T."/>
            <person name="Ohta Y."/>
            <person name="Mawaribuchi S."/>
            <person name="Jenkins J."/>
            <person name="Grimwood J."/>
            <person name="Schmutz J."/>
            <person name="Mitros T."/>
            <person name="Mozaffari S.V."/>
            <person name="Suzuki Y."/>
            <person name="Haramoto Y."/>
            <person name="Yamamoto T.S."/>
            <person name="Takagi C."/>
            <person name="Heald R."/>
            <person name="Miller K."/>
            <person name="Haudenschild C."/>
            <person name="Kitzman J."/>
            <person name="Nakayama T."/>
            <person name="Izutsu Y."/>
            <person name="Robert J."/>
            <person name="Fortriede J."/>
            <person name="Burns K."/>
            <person name="Lotay V."/>
            <person name="Karimi K."/>
            <person name="Yasuoka Y."/>
            <person name="Dichmann D.S."/>
            <person name="Flajnik M.F."/>
            <person name="Houston D.W."/>
            <person name="Shendure J."/>
            <person name="DuPasquier L."/>
            <person name="Vize P.D."/>
            <person name="Zorn A.M."/>
            <person name="Ito M."/>
            <person name="Marcotte E.M."/>
            <person name="Wallingford J.B."/>
            <person name="Ito Y."/>
            <person name="Asashima M."/>
            <person name="Ueno N."/>
            <person name="Matsuda Y."/>
            <person name="Veenstra G.J."/>
            <person name="Fujiyama A."/>
            <person name="Harland R.M."/>
            <person name="Taira M."/>
            <person name="Rokhsar D.S."/>
        </authorList>
    </citation>
    <scope>NUCLEOTIDE SEQUENCE [LARGE SCALE GENOMIC DNA]</scope>
    <source>
        <strain evidence="3">J</strain>
    </source>
</reference>
<organism evidence="2 3">
    <name type="scientific">Xenopus laevis</name>
    <name type="common">African clawed frog</name>
    <dbReference type="NCBI Taxonomy" id="8355"/>
    <lineage>
        <taxon>Eukaryota</taxon>
        <taxon>Metazoa</taxon>
        <taxon>Chordata</taxon>
        <taxon>Craniata</taxon>
        <taxon>Vertebrata</taxon>
        <taxon>Euteleostomi</taxon>
        <taxon>Amphibia</taxon>
        <taxon>Batrachia</taxon>
        <taxon>Anura</taxon>
        <taxon>Pipoidea</taxon>
        <taxon>Pipidae</taxon>
        <taxon>Xenopodinae</taxon>
        <taxon>Xenopus</taxon>
        <taxon>Xenopus</taxon>
    </lineage>
</organism>
<gene>
    <name evidence="2" type="ORF">XELAEV_18006755mg</name>
</gene>
<feature type="region of interest" description="Disordered" evidence="1">
    <location>
        <begin position="168"/>
        <end position="188"/>
    </location>
</feature>
<accession>A0A974E0P7</accession>
<dbReference type="EMBL" id="CM004466">
    <property type="protein sequence ID" value="OCU00976.1"/>
    <property type="molecule type" value="Genomic_DNA"/>
</dbReference>
<feature type="region of interest" description="Disordered" evidence="1">
    <location>
        <begin position="203"/>
        <end position="222"/>
    </location>
</feature>
<protein>
    <submittedName>
        <fullName evidence="2">Uncharacterized protein</fullName>
    </submittedName>
</protein>
<sequence>MDKVTGERTDLVDTGRRFQWAGHFAEKLTKEGRLILMPICGGCGRELRWGIVEVEGCCCTCKRRHYMGPFYLEQLPPTADIVDRLVKQLKVQSPVAVIAEPQLLLMTWQEPPEVGESSASCKTQGGDPTGPAAIIAATGGAPRAIPEPHALNPPTAVASVAPLAAQVENSADPPVHAEPAAESGDDLSASTWREEWEISDVANDTEASDKGECNPEALSVSPPLLVPGKEDMLPEEARVFWVLPGEAAPKEFRTISKVQRKINNEVHRRWGFYMPYAPRWVYQHVETHLQEWVETDILQYLQLDGKSLQQPDSAARQQAQDEVKGCMARWWMGRTVLQHHVRCVCKRAPERCLSKDVEGLDGIAVVKPHPAYYVSHEVTKRWFQRML</sequence>
<proteinExistence type="predicted"/>
<dbReference type="AlphaFoldDB" id="A0A974E0P7"/>